<name>A0A9P5TKP3_GYMJU</name>
<gene>
    <name evidence="6" type="ORF">CPB84DRAFT_1748544</name>
</gene>
<keyword evidence="2" id="KW-0646">Protease inhibitor</keyword>
<protein>
    <submittedName>
        <fullName evidence="6">Uncharacterized protein</fullName>
    </submittedName>
</protein>
<dbReference type="Proteomes" id="UP000724874">
    <property type="component" value="Unassembled WGS sequence"/>
</dbReference>
<proteinExistence type="inferred from homology"/>
<dbReference type="InterPro" id="IPR019508">
    <property type="entry name" value="Prot_inh_I48_clitocypin"/>
</dbReference>
<evidence type="ECO:0000256" key="1">
    <source>
        <dbReference type="ARBA" id="ARBA00011738"/>
    </source>
</evidence>
<evidence type="ECO:0000256" key="2">
    <source>
        <dbReference type="ARBA" id="ARBA00022690"/>
    </source>
</evidence>
<comment type="subunit">
    <text evidence="1">Homodimer.</text>
</comment>
<evidence type="ECO:0000256" key="5">
    <source>
        <dbReference type="ARBA" id="ARBA00025775"/>
    </source>
</evidence>
<organism evidence="6 7">
    <name type="scientific">Gymnopilus junonius</name>
    <name type="common">Spectacular rustgill mushroom</name>
    <name type="synonym">Gymnopilus spectabilis subsp. junonius</name>
    <dbReference type="NCBI Taxonomy" id="109634"/>
    <lineage>
        <taxon>Eukaryota</taxon>
        <taxon>Fungi</taxon>
        <taxon>Dikarya</taxon>
        <taxon>Basidiomycota</taxon>
        <taxon>Agaricomycotina</taxon>
        <taxon>Agaricomycetes</taxon>
        <taxon>Agaricomycetidae</taxon>
        <taxon>Agaricales</taxon>
        <taxon>Agaricineae</taxon>
        <taxon>Hymenogastraceae</taxon>
        <taxon>Gymnopilus</taxon>
    </lineage>
</organism>
<evidence type="ECO:0000256" key="4">
    <source>
        <dbReference type="ARBA" id="ARBA00024855"/>
    </source>
</evidence>
<sequence>MTFKGGHYQIRWVPRAIKVPFIGGVYATGDIINAPVLTEALGPSATGEQTWNVQPVEGKPNIYTIAYPGFSAPPGVNLGVGPVLPGWGLRNHRSGHTDPVVLSVHIAEWEITAVDSEHGVYQISEPAELVGAIQAVTEEHDRLCVKSYPVIRDMPALPRWQFVPASN</sequence>
<comment type="similarity">
    <text evidence="5">Belongs to the protease inhibitor I48 family.</text>
</comment>
<evidence type="ECO:0000313" key="6">
    <source>
        <dbReference type="EMBL" id="KAF8894218.1"/>
    </source>
</evidence>
<evidence type="ECO:0000256" key="3">
    <source>
        <dbReference type="ARBA" id="ARBA00022704"/>
    </source>
</evidence>
<dbReference type="AlphaFoldDB" id="A0A9P5TKP3"/>
<reference evidence="6" key="1">
    <citation type="submission" date="2020-11" db="EMBL/GenBank/DDBJ databases">
        <authorList>
            <consortium name="DOE Joint Genome Institute"/>
            <person name="Ahrendt S."/>
            <person name="Riley R."/>
            <person name="Andreopoulos W."/>
            <person name="LaButti K."/>
            <person name="Pangilinan J."/>
            <person name="Ruiz-duenas F.J."/>
            <person name="Barrasa J.M."/>
            <person name="Sanchez-Garcia M."/>
            <person name="Camarero S."/>
            <person name="Miyauchi S."/>
            <person name="Serrano A."/>
            <person name="Linde D."/>
            <person name="Babiker R."/>
            <person name="Drula E."/>
            <person name="Ayuso-Fernandez I."/>
            <person name="Pacheco R."/>
            <person name="Padilla G."/>
            <person name="Ferreira P."/>
            <person name="Barriuso J."/>
            <person name="Kellner H."/>
            <person name="Castanera R."/>
            <person name="Alfaro M."/>
            <person name="Ramirez L."/>
            <person name="Pisabarro A.G."/>
            <person name="Kuo A."/>
            <person name="Tritt A."/>
            <person name="Lipzen A."/>
            <person name="He G."/>
            <person name="Yan M."/>
            <person name="Ng V."/>
            <person name="Cullen D."/>
            <person name="Martin F."/>
            <person name="Rosso M.-N."/>
            <person name="Henrissat B."/>
            <person name="Hibbett D."/>
            <person name="Martinez A.T."/>
            <person name="Grigoriev I.V."/>
        </authorList>
    </citation>
    <scope>NUCLEOTIDE SEQUENCE</scope>
    <source>
        <strain evidence="6">AH 44721</strain>
    </source>
</reference>
<evidence type="ECO:0000313" key="7">
    <source>
        <dbReference type="Proteomes" id="UP000724874"/>
    </source>
</evidence>
<accession>A0A9P5TKP3</accession>
<dbReference type="GO" id="GO:0004869">
    <property type="term" value="F:cysteine-type endopeptidase inhibitor activity"/>
    <property type="evidence" value="ECO:0007669"/>
    <property type="project" value="UniProtKB-KW"/>
</dbReference>
<comment type="caution">
    <text evidence="6">The sequence shown here is derived from an EMBL/GenBank/DDBJ whole genome shotgun (WGS) entry which is preliminary data.</text>
</comment>
<dbReference type="OrthoDB" id="3027255at2759"/>
<dbReference type="Gene3D" id="2.80.10.50">
    <property type="match status" value="1"/>
</dbReference>
<comment type="function">
    <text evidence="4">Binds and inhibits cysteine proteinases. Inhibits most strongly papain and cathepsin L, more weakly bromelain and cathepsin B while it is completely ineffective against cathepsin H.</text>
</comment>
<keyword evidence="3" id="KW-0789">Thiol protease inhibitor</keyword>
<dbReference type="Pfam" id="PF10467">
    <property type="entry name" value="Inhibitor_I48"/>
    <property type="match status" value="1"/>
</dbReference>
<dbReference type="EMBL" id="JADNYJ010000065">
    <property type="protein sequence ID" value="KAF8894218.1"/>
    <property type="molecule type" value="Genomic_DNA"/>
</dbReference>
<keyword evidence="7" id="KW-1185">Reference proteome</keyword>